<reference evidence="1" key="1">
    <citation type="submission" date="2022-02" db="EMBL/GenBank/DDBJ databases">
        <title>Plant Genome Project.</title>
        <authorList>
            <person name="Zhang R.-G."/>
        </authorList>
    </citation>
    <scope>NUCLEOTIDE SEQUENCE</scope>
    <source>
        <strain evidence="1">AT1</strain>
    </source>
</reference>
<comment type="caution">
    <text evidence="1">The sequence shown here is derived from an EMBL/GenBank/DDBJ whole genome shotgun (WGS) entry which is preliminary data.</text>
</comment>
<evidence type="ECO:0000313" key="1">
    <source>
        <dbReference type="EMBL" id="KAI8527244.1"/>
    </source>
</evidence>
<gene>
    <name evidence="1" type="ORF">RHMOL_Rhmol12G0060600</name>
</gene>
<keyword evidence="2" id="KW-1185">Reference proteome</keyword>
<dbReference type="EMBL" id="CM046399">
    <property type="protein sequence ID" value="KAI8527244.1"/>
    <property type="molecule type" value="Genomic_DNA"/>
</dbReference>
<accession>A0ACC0LG17</accession>
<evidence type="ECO:0000313" key="2">
    <source>
        <dbReference type="Proteomes" id="UP001062846"/>
    </source>
</evidence>
<protein>
    <submittedName>
        <fullName evidence="1">Uncharacterized protein</fullName>
    </submittedName>
</protein>
<name>A0ACC0LG17_RHOML</name>
<sequence length="109" mass="12103">MVSSGVKVLGTMTCPYANRVEIALNLKSVDYKFLEETFPTKSELLLQSNPVHKKIPVMIHGEKLISESLIIVQYIDGAWTGGPSILPLDPYDRATAQFWAAYVDDKVCS</sequence>
<dbReference type="Proteomes" id="UP001062846">
    <property type="component" value="Chromosome 12"/>
</dbReference>
<proteinExistence type="predicted"/>
<organism evidence="1 2">
    <name type="scientific">Rhododendron molle</name>
    <name type="common">Chinese azalea</name>
    <name type="synonym">Azalea mollis</name>
    <dbReference type="NCBI Taxonomy" id="49168"/>
    <lineage>
        <taxon>Eukaryota</taxon>
        <taxon>Viridiplantae</taxon>
        <taxon>Streptophyta</taxon>
        <taxon>Embryophyta</taxon>
        <taxon>Tracheophyta</taxon>
        <taxon>Spermatophyta</taxon>
        <taxon>Magnoliopsida</taxon>
        <taxon>eudicotyledons</taxon>
        <taxon>Gunneridae</taxon>
        <taxon>Pentapetalae</taxon>
        <taxon>asterids</taxon>
        <taxon>Ericales</taxon>
        <taxon>Ericaceae</taxon>
        <taxon>Ericoideae</taxon>
        <taxon>Rhodoreae</taxon>
        <taxon>Rhododendron</taxon>
    </lineage>
</organism>